<dbReference type="Gene3D" id="3.40.50.720">
    <property type="entry name" value="NAD(P)-binding Rossmann-like Domain"/>
    <property type="match status" value="1"/>
</dbReference>
<dbReference type="PIRSF" id="PIRSF026760">
    <property type="entry name" value="UCP026760"/>
    <property type="match status" value="1"/>
</dbReference>
<dbReference type="OrthoDB" id="9778498at2"/>
<sequence>MEHLKRLAVLADGEMAPHPSKTLAGVLRYRSDRVVVAVDRQHDGRDTGDVLGLGHGTPIVRDVAAALEHGPDGVLLATEPTGGVLHPYWRDQILQAAEAGLDVVNGLHTLISGDERIVAAAQRSGARIWDLRTPPVERYRTPLDADGKPIVRVREHRPGTRTVLAVGTDCGIGKMTTMLEIERESAARGLGPAFVATGQIAMMITGRGVPVDAIMSDFVNSVVEDEVCDAVREHDLVLVEGQGALNHPRFSAVTLGLLHGTRPDSMILCHDLRRPAIKLMPDWPLPPLKRAIEINEEAARWLWPDGPARVVGVSVITGAVPDEQARAELARITEETGLPATDVLRYGPGPLVDAIMAGPVAS</sequence>
<dbReference type="InterPro" id="IPR035086">
    <property type="entry name" value="DgcN-like_C"/>
</dbReference>
<feature type="domain" description="D-glutamate N-acetyltransferase-like C-terminal" evidence="1">
    <location>
        <begin position="159"/>
        <end position="352"/>
    </location>
</feature>
<dbReference type="AlphaFoldDB" id="A0A0F0GD62"/>
<organism evidence="3 4">
    <name type="scientific">Lentzea aerocolonigenes</name>
    <name type="common">Lechevalieria aerocolonigenes</name>
    <name type="synonym">Saccharothrix aerocolonigenes</name>
    <dbReference type="NCBI Taxonomy" id="68170"/>
    <lineage>
        <taxon>Bacteria</taxon>
        <taxon>Bacillati</taxon>
        <taxon>Actinomycetota</taxon>
        <taxon>Actinomycetes</taxon>
        <taxon>Pseudonocardiales</taxon>
        <taxon>Pseudonocardiaceae</taxon>
        <taxon>Lentzea</taxon>
    </lineage>
</organism>
<proteinExistence type="predicted"/>
<dbReference type="PATRIC" id="fig|68170.10.peg.1698"/>
<evidence type="ECO:0000259" key="1">
    <source>
        <dbReference type="Pfam" id="PF07755"/>
    </source>
</evidence>
<dbReference type="PANTHER" id="PTHR40690">
    <property type="entry name" value="GLL3100 PROTEIN"/>
    <property type="match status" value="1"/>
</dbReference>
<evidence type="ECO:0000313" key="4">
    <source>
        <dbReference type="Proteomes" id="UP000033393"/>
    </source>
</evidence>
<evidence type="ECO:0000313" key="3">
    <source>
        <dbReference type="EMBL" id="KJK35273.1"/>
    </source>
</evidence>
<comment type="caution">
    <text evidence="3">The sequence shown here is derived from an EMBL/GenBank/DDBJ whole genome shotgun (WGS) entry which is preliminary data.</text>
</comment>
<reference evidence="3 4" key="1">
    <citation type="submission" date="2015-02" db="EMBL/GenBank/DDBJ databases">
        <authorList>
            <person name="Ju K.-S."/>
            <person name="Doroghazi J.R."/>
            <person name="Metcalf W."/>
        </authorList>
    </citation>
    <scope>NUCLEOTIDE SEQUENCE [LARGE SCALE GENOMIC DNA]</scope>
    <source>
        <strain evidence="3 4">NRRL B-16140</strain>
    </source>
</reference>
<protein>
    <recommendedName>
        <fullName evidence="5">EBNA-1 nuclear protein</fullName>
    </recommendedName>
</protein>
<feature type="domain" description="D-glutamate N-acetyltransferase-like N-terminal" evidence="2">
    <location>
        <begin position="41"/>
        <end position="134"/>
    </location>
</feature>
<dbReference type="Pfam" id="PF07755">
    <property type="entry name" value="DUF1611"/>
    <property type="match status" value="1"/>
</dbReference>
<dbReference type="InterPro" id="IPR035402">
    <property type="entry name" value="DgcN-like_N"/>
</dbReference>
<dbReference type="InterPro" id="IPR027417">
    <property type="entry name" value="P-loop_NTPase"/>
</dbReference>
<dbReference type="Pfam" id="PF17396">
    <property type="entry name" value="DUF1611_N"/>
    <property type="match status" value="1"/>
</dbReference>
<keyword evidence="4" id="KW-1185">Reference proteome</keyword>
<dbReference type="Proteomes" id="UP000033393">
    <property type="component" value="Unassembled WGS sequence"/>
</dbReference>
<gene>
    <name evidence="3" type="ORF">UK23_42945</name>
</gene>
<dbReference type="SUPFAM" id="SSF52540">
    <property type="entry name" value="P-loop containing nucleoside triphosphate hydrolases"/>
    <property type="match status" value="1"/>
</dbReference>
<accession>A0A0F0GD62</accession>
<dbReference type="PANTHER" id="PTHR40690:SF1">
    <property type="entry name" value="DUF1611 DOMAIN-CONTAINING PROTEIN"/>
    <property type="match status" value="1"/>
</dbReference>
<name>A0A0F0GD62_LENAE</name>
<evidence type="ECO:0000259" key="2">
    <source>
        <dbReference type="Pfam" id="PF17396"/>
    </source>
</evidence>
<dbReference type="InterPro" id="IPR011669">
    <property type="entry name" value="DgcN-like"/>
</dbReference>
<dbReference type="EMBL" id="JYJG01000443">
    <property type="protein sequence ID" value="KJK35273.1"/>
    <property type="molecule type" value="Genomic_DNA"/>
</dbReference>
<dbReference type="Gene3D" id="3.40.50.300">
    <property type="entry name" value="P-loop containing nucleotide triphosphate hydrolases"/>
    <property type="match status" value="1"/>
</dbReference>
<dbReference type="RefSeq" id="WP_045317584.1">
    <property type="nucleotide sequence ID" value="NZ_JYJG01000443.1"/>
</dbReference>
<evidence type="ECO:0008006" key="5">
    <source>
        <dbReference type="Google" id="ProtNLM"/>
    </source>
</evidence>